<feature type="region of interest" description="Disordered" evidence="12">
    <location>
        <begin position="1"/>
        <end position="20"/>
    </location>
</feature>
<dbReference type="InterPro" id="IPR002035">
    <property type="entry name" value="VWF_A"/>
</dbReference>
<evidence type="ECO:0000256" key="5">
    <source>
        <dbReference type="ARBA" id="ARBA00022801"/>
    </source>
</evidence>
<sequence>MAELEYNAEGIDGEEDGQEREWLPSRDNVVFLIDAQAAMFEEAGLKDTPGFAESDRWFDVAVKVAKEFIKSHIISSDNDRIGVVFYGATETGNQNNFDHVYTVVTLDEPSAQSIRDLENMMGDDFEDKVGSAAEGSPDHLRNGLWAASQLINTGSSRANKRLLIFTRDENPAGTGPKAESYRERIAARAQPLHEANVTVEIFPLTRPGDTFSMTFWNHIIHAGNDEESGVLYEEGSDTMYRLQSLPGFTRQKAYRKRASGRARFLFPGGYKMAVSMYSLVQPATKSSPVFLNALNNEPLKVESAFIDQDTGAVLTEVPKRIFPKFSDPNLYKRIPPIILTSEELRSIRITQDPGLSLLGFKPASCLKPWHTWRQSNFVYPDERTMPGSTTAFIALHEAMLSQERVAICTYVRSRNAEPRLVALMAAQEVKDEYGEQLSPPGMHMLHLCFADDIRTPEVDKNLVGEFFPEPSAGQVREAEKLVEKLTMEDSYVGMYENPLLQRHYQVLEALALAETPPDVEDSLKPDHEWMLSTANDELESFRNSVYGANHNEPGIGKKSASTPKKRPAPEDDPALKDALAQHDYKALAASGKLGKLKVDDLKPYLRAHGLKVTGKKDELIERITEHIDSQP</sequence>
<dbReference type="InterPro" id="IPR006165">
    <property type="entry name" value="Ku70"/>
</dbReference>
<keyword evidence="11" id="KW-0539">Nucleus</keyword>
<evidence type="ECO:0000256" key="6">
    <source>
        <dbReference type="ARBA" id="ARBA00022806"/>
    </source>
</evidence>
<evidence type="ECO:0000256" key="4">
    <source>
        <dbReference type="ARBA" id="ARBA00022763"/>
    </source>
</evidence>
<proteinExistence type="inferred from homology"/>
<dbReference type="InterPro" id="IPR003034">
    <property type="entry name" value="SAP_dom"/>
</dbReference>
<dbReference type="Gene3D" id="4.10.970.10">
    <property type="entry name" value="Ku70, bridge and pillars"/>
    <property type="match status" value="1"/>
</dbReference>
<keyword evidence="6" id="KW-0347">Helicase</keyword>
<dbReference type="Proteomes" id="UP001497392">
    <property type="component" value="Unassembled WGS sequence"/>
</dbReference>
<dbReference type="InterPro" id="IPR047087">
    <property type="entry name" value="KU70_core_dom"/>
</dbReference>
<keyword evidence="8" id="KW-0238">DNA-binding</keyword>
<feature type="domain" description="SAP" evidence="14">
    <location>
        <begin position="593"/>
        <end position="627"/>
    </location>
</feature>
<dbReference type="Gene3D" id="2.40.290.10">
    <property type="match status" value="1"/>
</dbReference>
<dbReference type="SMART" id="SM00513">
    <property type="entry name" value="SAP"/>
    <property type="match status" value="1"/>
</dbReference>
<keyword evidence="7" id="KW-0067">ATP-binding</keyword>
<evidence type="ECO:0000259" key="13">
    <source>
        <dbReference type="PROSITE" id="PS50234"/>
    </source>
</evidence>
<accession>A0ABP1FMA6</accession>
<evidence type="ECO:0000256" key="7">
    <source>
        <dbReference type="ARBA" id="ARBA00022840"/>
    </source>
</evidence>
<organism evidence="15 16">
    <name type="scientific">Coccomyxa viridis</name>
    <dbReference type="NCBI Taxonomy" id="1274662"/>
    <lineage>
        <taxon>Eukaryota</taxon>
        <taxon>Viridiplantae</taxon>
        <taxon>Chlorophyta</taxon>
        <taxon>core chlorophytes</taxon>
        <taxon>Trebouxiophyceae</taxon>
        <taxon>Trebouxiophyceae incertae sedis</taxon>
        <taxon>Coccomyxaceae</taxon>
        <taxon>Coccomyxa</taxon>
    </lineage>
</organism>
<dbReference type="Gene3D" id="1.10.1600.10">
    <property type="match status" value="1"/>
</dbReference>
<keyword evidence="3" id="KW-0547">Nucleotide-binding</keyword>
<dbReference type="Pfam" id="PF02735">
    <property type="entry name" value="Ku"/>
    <property type="match status" value="1"/>
</dbReference>
<dbReference type="SUPFAM" id="SSF68906">
    <property type="entry name" value="SAP domain"/>
    <property type="match status" value="1"/>
</dbReference>
<evidence type="ECO:0000256" key="11">
    <source>
        <dbReference type="ARBA" id="ARBA00023242"/>
    </source>
</evidence>
<dbReference type="Pfam" id="PF03731">
    <property type="entry name" value="Ku_N"/>
    <property type="match status" value="1"/>
</dbReference>
<dbReference type="InterPro" id="IPR006164">
    <property type="entry name" value="DNA_bd_Ku70/Ku80"/>
</dbReference>
<dbReference type="CDD" id="cd00788">
    <property type="entry name" value="KU70"/>
    <property type="match status" value="1"/>
</dbReference>
<dbReference type="NCBIfam" id="TIGR00578">
    <property type="entry name" value="ku70"/>
    <property type="match status" value="1"/>
</dbReference>
<dbReference type="InterPro" id="IPR005160">
    <property type="entry name" value="Ku_C"/>
</dbReference>
<evidence type="ECO:0000256" key="12">
    <source>
        <dbReference type="SAM" id="MobiDB-lite"/>
    </source>
</evidence>
<evidence type="ECO:0000256" key="1">
    <source>
        <dbReference type="ARBA" id="ARBA00004123"/>
    </source>
</evidence>
<dbReference type="EMBL" id="CAXHTA020000003">
    <property type="protein sequence ID" value="CAL5220319.1"/>
    <property type="molecule type" value="Genomic_DNA"/>
</dbReference>
<evidence type="ECO:0000259" key="14">
    <source>
        <dbReference type="PROSITE" id="PS50800"/>
    </source>
</evidence>
<comment type="similarity">
    <text evidence="2">Belongs to the ku70 family.</text>
</comment>
<evidence type="ECO:0000313" key="15">
    <source>
        <dbReference type="EMBL" id="CAL5220319.1"/>
    </source>
</evidence>
<dbReference type="InterPro" id="IPR027388">
    <property type="entry name" value="Ku70_bridge/pillars_dom_sf"/>
</dbReference>
<evidence type="ECO:0000256" key="8">
    <source>
        <dbReference type="ARBA" id="ARBA00023125"/>
    </source>
</evidence>
<dbReference type="SMART" id="SM00559">
    <property type="entry name" value="Ku78"/>
    <property type="match status" value="1"/>
</dbReference>
<dbReference type="Pfam" id="PF02037">
    <property type="entry name" value="SAP"/>
    <property type="match status" value="1"/>
</dbReference>
<comment type="subcellular location">
    <subcellularLocation>
        <location evidence="1">Nucleus</location>
    </subcellularLocation>
</comment>
<comment type="caution">
    <text evidence="15">The sequence shown here is derived from an EMBL/GenBank/DDBJ whole genome shotgun (WGS) entry which is preliminary data.</text>
</comment>
<dbReference type="Gene3D" id="1.10.720.30">
    <property type="entry name" value="SAP domain"/>
    <property type="match status" value="1"/>
</dbReference>
<feature type="region of interest" description="Disordered" evidence="12">
    <location>
        <begin position="546"/>
        <end position="575"/>
    </location>
</feature>
<evidence type="ECO:0000256" key="3">
    <source>
        <dbReference type="ARBA" id="ARBA00022741"/>
    </source>
</evidence>
<feature type="domain" description="VWFA" evidence="13">
    <location>
        <begin position="28"/>
        <end position="199"/>
    </location>
</feature>
<evidence type="ECO:0000256" key="2">
    <source>
        <dbReference type="ARBA" id="ARBA00005240"/>
    </source>
</evidence>
<protein>
    <submittedName>
        <fullName evidence="15">G2309 protein</fullName>
    </submittedName>
</protein>
<evidence type="ECO:0000256" key="10">
    <source>
        <dbReference type="ARBA" id="ARBA00023204"/>
    </source>
</evidence>
<dbReference type="Pfam" id="PF03730">
    <property type="entry name" value="Ku_C"/>
    <property type="match status" value="1"/>
</dbReference>
<dbReference type="PANTHER" id="PTHR12604:SF2">
    <property type="entry name" value="X-RAY REPAIR CROSS-COMPLEMENTING PROTEIN 6"/>
    <property type="match status" value="1"/>
</dbReference>
<dbReference type="SUPFAM" id="SSF53300">
    <property type="entry name" value="vWA-like"/>
    <property type="match status" value="1"/>
</dbReference>
<gene>
    <name evidence="15" type="primary">g2309</name>
    <name evidence="15" type="ORF">VP750_LOCUS1978</name>
</gene>
<dbReference type="InterPro" id="IPR005161">
    <property type="entry name" value="Ku_N"/>
</dbReference>
<dbReference type="PROSITE" id="PS50800">
    <property type="entry name" value="SAP"/>
    <property type="match status" value="1"/>
</dbReference>
<evidence type="ECO:0000313" key="16">
    <source>
        <dbReference type="Proteomes" id="UP001497392"/>
    </source>
</evidence>
<evidence type="ECO:0000256" key="9">
    <source>
        <dbReference type="ARBA" id="ARBA00023172"/>
    </source>
</evidence>
<dbReference type="InterPro" id="IPR036465">
    <property type="entry name" value="vWFA_dom_sf"/>
</dbReference>
<dbReference type="PANTHER" id="PTHR12604">
    <property type="entry name" value="KU AUTOANTIGEN DNA HELICASE"/>
    <property type="match status" value="1"/>
</dbReference>
<name>A0ABP1FMA6_9CHLO</name>
<keyword evidence="4" id="KW-0227">DNA damage</keyword>
<dbReference type="PIRSF" id="PIRSF003033">
    <property type="entry name" value="Ku70"/>
    <property type="match status" value="1"/>
</dbReference>
<dbReference type="InterPro" id="IPR036361">
    <property type="entry name" value="SAP_dom_sf"/>
</dbReference>
<keyword evidence="10" id="KW-0234">DNA repair</keyword>
<dbReference type="SUPFAM" id="SSF100939">
    <property type="entry name" value="SPOC domain-like"/>
    <property type="match status" value="1"/>
</dbReference>
<dbReference type="PROSITE" id="PS50234">
    <property type="entry name" value="VWFA"/>
    <property type="match status" value="1"/>
</dbReference>
<dbReference type="InterPro" id="IPR016194">
    <property type="entry name" value="SPOC-like_C_dom_sf"/>
</dbReference>
<keyword evidence="16" id="KW-1185">Reference proteome</keyword>
<dbReference type="Gene3D" id="3.40.50.410">
    <property type="entry name" value="von Willebrand factor, type A domain"/>
    <property type="match status" value="1"/>
</dbReference>
<keyword evidence="9" id="KW-0233">DNA recombination</keyword>
<reference evidence="15 16" key="1">
    <citation type="submission" date="2024-06" db="EMBL/GenBank/DDBJ databases">
        <authorList>
            <person name="Kraege A."/>
            <person name="Thomma B."/>
        </authorList>
    </citation>
    <scope>NUCLEOTIDE SEQUENCE [LARGE SCALE GENOMIC DNA]</scope>
</reference>
<keyword evidence="5" id="KW-0378">Hydrolase</keyword>